<proteinExistence type="predicted"/>
<sequence>MATRWQKFKLCSCRPARWQSQFQWNWTTCRGCCCFARAVQNLRSVLCASLSSTRLPVPAG</sequence>
<dbReference type="AlphaFoldDB" id="A0A1I8I8V9"/>
<dbReference type="WBParaSite" id="maker-uti_cns_0048522-snap-gene-0.7-mRNA-1">
    <property type="protein sequence ID" value="maker-uti_cns_0048522-snap-gene-0.7-mRNA-1"/>
    <property type="gene ID" value="maker-uti_cns_0048522-snap-gene-0.7"/>
</dbReference>
<protein>
    <submittedName>
        <fullName evidence="2 3">Secreted protein</fullName>
    </submittedName>
</protein>
<accession>A0A1I8I8V9</accession>
<name>A0A1I8I8V9_9PLAT</name>
<dbReference type="Proteomes" id="UP000095280">
    <property type="component" value="Unplaced"/>
</dbReference>
<evidence type="ECO:0000313" key="3">
    <source>
        <dbReference type="WBParaSite" id="maker-uti_cns_0048522-snap-gene-0.7-mRNA-1"/>
    </source>
</evidence>
<evidence type="ECO:0000313" key="1">
    <source>
        <dbReference type="Proteomes" id="UP000095280"/>
    </source>
</evidence>
<organism evidence="1 2">
    <name type="scientific">Macrostomum lignano</name>
    <dbReference type="NCBI Taxonomy" id="282301"/>
    <lineage>
        <taxon>Eukaryota</taxon>
        <taxon>Metazoa</taxon>
        <taxon>Spiralia</taxon>
        <taxon>Lophotrochozoa</taxon>
        <taxon>Platyhelminthes</taxon>
        <taxon>Rhabditophora</taxon>
        <taxon>Macrostomorpha</taxon>
        <taxon>Macrostomida</taxon>
        <taxon>Macrostomidae</taxon>
        <taxon>Macrostomum</taxon>
    </lineage>
</organism>
<evidence type="ECO:0000313" key="2">
    <source>
        <dbReference type="WBParaSite" id="maker-uti_cns_0010695-snap-gene-0.3-mRNA-1"/>
    </source>
</evidence>
<reference evidence="2 3" key="1">
    <citation type="submission" date="2016-11" db="UniProtKB">
        <authorList>
            <consortium name="WormBaseParasite"/>
        </authorList>
    </citation>
    <scope>IDENTIFICATION</scope>
</reference>
<keyword evidence="1" id="KW-1185">Reference proteome</keyword>
<dbReference type="WBParaSite" id="maker-uti_cns_0010695-snap-gene-0.3-mRNA-1">
    <property type="protein sequence ID" value="maker-uti_cns_0010695-snap-gene-0.3-mRNA-1"/>
    <property type="gene ID" value="maker-uti_cns_0010695-snap-gene-0.3"/>
</dbReference>